<evidence type="ECO:0000256" key="1">
    <source>
        <dbReference type="ARBA" id="ARBA00004196"/>
    </source>
</evidence>
<dbReference type="Pfam" id="PF03797">
    <property type="entry name" value="Autotransporter"/>
    <property type="match status" value="1"/>
</dbReference>
<keyword evidence="6" id="KW-0472">Membrane</keyword>
<dbReference type="NCBIfam" id="TIGR01414">
    <property type="entry name" value="autotrans_barl"/>
    <property type="match status" value="1"/>
</dbReference>
<dbReference type="SMART" id="SM00869">
    <property type="entry name" value="Autotransporter"/>
    <property type="match status" value="1"/>
</dbReference>
<dbReference type="InterPro" id="IPR011050">
    <property type="entry name" value="Pectin_lyase_fold/virulence"/>
</dbReference>
<dbReference type="PROSITE" id="PS51208">
    <property type="entry name" value="AUTOTRANSPORTER"/>
    <property type="match status" value="1"/>
</dbReference>
<keyword evidence="10" id="KW-1185">Reference proteome</keyword>
<evidence type="ECO:0000256" key="7">
    <source>
        <dbReference type="ARBA" id="ARBA00023237"/>
    </source>
</evidence>
<dbReference type="NCBIfam" id="TIGR01376">
    <property type="entry name" value="POMP_repeat"/>
    <property type="match status" value="1"/>
</dbReference>
<sequence length="1747" mass="180685">MPINTMNTSLIFLTKTSFVSDKMKALGSACLMALMMAVPVLHASVVVPAGADDLKKIILEDNPNETEFILAGDPSPLGGSMAFGDRFLLLRSDVYGTDRTIQGASGPMITAVSGGTLAFGDIKIVGAALSTTKQGSAIHYSGKGLSTWVLHGNLTLSGHRISAAEAGAIYTPDGSDLNITGTGTLLLQSNVNSGGKGSAAYLTGGLVTESDIFLVVDGNSATGNGGALRTNKKISTITEYKDYGLVVGGSSMFINNNSGDANSDSNDGGGLRVTDGSAWFKGYAYVANNTAHAKGAGMTTPKGSMTFEDGATFIGNVAYSASGKTAQGGGILASTAANFTGKVRFEGNAAISDSMEGVSSGGKGEGGAIYARTVSVNGEAVFKDNIAETSGGAIFVSANTGNITLKASSGDIIFEGNKAGGVNNAIHMADGSKTTLSFEANSGNRIAFYDPISGVSGKVSKMEVNKNGGAGIVLFDQYASDLEINTTVYNGIFQLSNGAVYGSTVAGSFSLGASGTLAAFKSSASAATGNGTINAADITLGAGSTLLVGDNGLLAINATTRDFSNNIRLAGWGTINAGGALAANEIIAGDFNSISGQTLALTDSLTLNSATIKMDLIKGDLVDPSQSINDKLIMNGAATLTFSGAPTIDFHNLVQGKYTIISAGGGISGWAAPTTLQDGASLSGRIQVTYDASANGGKDIVANIQTTNESYTWNPAVTSWDTVVSGVGSSDDRFVGGDVITFADSGVIGITSGVTVGQLNANVLAGELRFTGEAIVADKDKSTVLGATGALHKSGAGSIRFDNESNEFTGGIILSDGIIAFSKASQVGTTLDKIVFDTNNNDARILALDSMEIGTGETLVVGAGKSAGFAAATDKTFTLAGNINGTATSVLNINRAGGDEHGTVVLSGNASTYQGVTNINGGHLKLANTGQLGGSINVSNGAALSGGGLVTGMVNMVAGSIIQPGDYNDDSASILSFTNGFSFAAGSIYRIDLIEGADTPLLSTNDSIISGGAIDFGGTITLDLNNTKRGVYTIMTAQGGFTGATDFDAYKPIITVGGIAYSSPRVGMDYTIIGNDLVMTIDVKNTALHWTGAAGNTWGEVSNDLSWEDNTDSGNLHRADKFVGYDRVIFADSPAEARSILITGGTVNVADMTVDDPGDYTFEGGSIVAQGNYSLELLPPPGNTLTKNGEGTLTFQNDYNYFENGVIINQGKVAGTVSNLGMNNFYIGSNGSLHLNESGTVAAVVSSTFTGAGSLAKEGSGMVRFTGDVAVGKFYVTQGSIDLSQAGQVTATSLFSLAAGTVLSGPATITTDRFSHAGLVDMRSDTFGTLKIIGNYTGETDSLGTSPLGSFYLYTKLTDGTGTIETDKILITGDASGKALVRVANKGGQGGYTGKHEGEQRPIELISIDGHSTVEFKLQGRLVKGAYEYQLAHSDDNRSWYLIAPEPSPEVDAASIVPAMGRSMAFAGLANMQERLGEFRIDPVKRNSVWVSVAQNADKFDTGTLQDLKVTSKLIQFGALRSFTNLGGSDASLSVGLLADVTEGDSDLIHDKSSITGNQKAFGVFATYQNSGWYADAVVKYGMSKYTIRTFDSRVESETSNYTFSAELGRSIRIKRFGNFEPQAQFIYNKQNIDDMKDAFARRYSFEAADSAQARVGVRWHNLFDMGKFGKLIPWVRAAGTYEMLGKYDFVVSGDKFSNDLSGGAVLLDAGLTLEFSADASLFLSGAWASGAGVDKQRMSIGMRISF</sequence>
<dbReference type="InterPro" id="IPR012332">
    <property type="entry name" value="Autotransporter_pectin_lyase_C"/>
</dbReference>
<dbReference type="Pfam" id="PF12951">
    <property type="entry name" value="PATR"/>
    <property type="match status" value="3"/>
</dbReference>
<dbReference type="GO" id="GO:0009279">
    <property type="term" value="C:cell outer membrane"/>
    <property type="evidence" value="ECO:0007669"/>
    <property type="project" value="UniProtKB-SubCell"/>
</dbReference>
<proteinExistence type="predicted"/>
<comment type="subcellular location">
    <subcellularLocation>
        <location evidence="1">Cell envelope</location>
    </subcellularLocation>
    <subcellularLocation>
        <location evidence="2">Cell outer membrane</location>
    </subcellularLocation>
    <subcellularLocation>
        <location evidence="3">Secreted</location>
    </subcellularLocation>
</comment>
<keyword evidence="5" id="KW-0732">Signal</keyword>
<keyword evidence="4" id="KW-0964">Secreted</keyword>
<dbReference type="SUPFAM" id="SSF51126">
    <property type="entry name" value="Pectin lyase-like"/>
    <property type="match status" value="1"/>
</dbReference>
<dbReference type="InterPro" id="IPR006315">
    <property type="entry name" value="OM_autotransptr_brl_dom"/>
</dbReference>
<evidence type="ECO:0000313" key="9">
    <source>
        <dbReference type="EMBL" id="AWI10275.1"/>
    </source>
</evidence>
<accession>A0A2U8E693</accession>
<dbReference type="InterPro" id="IPR043990">
    <property type="entry name" value="AC_1"/>
</dbReference>
<dbReference type="Gene3D" id="2.40.128.130">
    <property type="entry name" value="Autotransporter beta-domain"/>
    <property type="match status" value="1"/>
</dbReference>
<dbReference type="Pfam" id="PF18883">
    <property type="entry name" value="AC_1"/>
    <property type="match status" value="1"/>
</dbReference>
<dbReference type="Proteomes" id="UP000244896">
    <property type="component" value="Chromosome"/>
</dbReference>
<feature type="domain" description="Autotransporter" evidence="8">
    <location>
        <begin position="1482"/>
        <end position="1747"/>
    </location>
</feature>
<evidence type="ECO:0000256" key="3">
    <source>
        <dbReference type="ARBA" id="ARBA00004613"/>
    </source>
</evidence>
<dbReference type="InterPro" id="IPR036709">
    <property type="entry name" value="Autotransporte_beta_dom_sf"/>
</dbReference>
<dbReference type="EMBL" id="CP023004">
    <property type="protein sequence ID" value="AWI10275.1"/>
    <property type="molecule type" value="Genomic_DNA"/>
</dbReference>
<organism evidence="9 10">
    <name type="scientific">Ereboglobus luteus</name>
    <dbReference type="NCBI Taxonomy" id="1796921"/>
    <lineage>
        <taxon>Bacteria</taxon>
        <taxon>Pseudomonadati</taxon>
        <taxon>Verrucomicrobiota</taxon>
        <taxon>Opitutia</taxon>
        <taxon>Opitutales</taxon>
        <taxon>Opitutaceae</taxon>
        <taxon>Ereboglobus</taxon>
    </lineage>
</organism>
<dbReference type="OrthoDB" id="176189at2"/>
<evidence type="ECO:0000256" key="6">
    <source>
        <dbReference type="ARBA" id="ARBA00023136"/>
    </source>
</evidence>
<dbReference type="NCBIfam" id="TIGR02601">
    <property type="entry name" value="autotrns_rpt"/>
    <property type="match status" value="1"/>
</dbReference>
<reference evidence="9 10" key="1">
    <citation type="journal article" date="2018" name="Syst. Appl. Microbiol.">
        <title>Ereboglobus luteus gen. nov. sp. nov. from cockroach guts, and new insights into the oxygen relationship of the genera Opitutus and Didymococcus (Verrucomicrobia: Opitutaceae).</title>
        <authorList>
            <person name="Tegtmeier D."/>
            <person name="Belitz A."/>
            <person name="Radek R."/>
            <person name="Heimerl T."/>
            <person name="Brune A."/>
        </authorList>
    </citation>
    <scope>NUCLEOTIDE SEQUENCE [LARGE SCALE GENOMIC DNA]</scope>
    <source>
        <strain evidence="9 10">Ho45</strain>
    </source>
</reference>
<evidence type="ECO:0000256" key="2">
    <source>
        <dbReference type="ARBA" id="ARBA00004442"/>
    </source>
</evidence>
<dbReference type="InterPro" id="IPR005546">
    <property type="entry name" value="Autotransporte_beta"/>
</dbReference>
<dbReference type="KEGG" id="elut:CKA38_14350"/>
<dbReference type="InterPro" id="IPR013425">
    <property type="entry name" value="Autotrns_rpt"/>
</dbReference>
<dbReference type="GO" id="GO:0005576">
    <property type="term" value="C:extracellular region"/>
    <property type="evidence" value="ECO:0007669"/>
    <property type="project" value="UniProtKB-SubCell"/>
</dbReference>
<evidence type="ECO:0000256" key="5">
    <source>
        <dbReference type="ARBA" id="ARBA00022729"/>
    </source>
</evidence>
<dbReference type="Gene3D" id="2.160.20.20">
    <property type="match status" value="1"/>
</dbReference>
<protein>
    <recommendedName>
        <fullName evidence="8">Autotransporter domain-containing protein</fullName>
    </recommendedName>
</protein>
<evidence type="ECO:0000259" key="8">
    <source>
        <dbReference type="PROSITE" id="PS51208"/>
    </source>
</evidence>
<evidence type="ECO:0000256" key="4">
    <source>
        <dbReference type="ARBA" id="ARBA00022525"/>
    </source>
</evidence>
<dbReference type="InterPro" id="IPR003368">
    <property type="entry name" value="POMP_repeat"/>
</dbReference>
<name>A0A2U8E693_9BACT</name>
<gene>
    <name evidence="9" type="ORF">CKA38_14350</name>
</gene>
<dbReference type="SUPFAM" id="SSF103515">
    <property type="entry name" value="Autotransporter"/>
    <property type="match status" value="1"/>
</dbReference>
<keyword evidence="7" id="KW-0998">Cell outer membrane</keyword>
<evidence type="ECO:0000313" key="10">
    <source>
        <dbReference type="Proteomes" id="UP000244896"/>
    </source>
</evidence>